<dbReference type="InterPro" id="IPR027413">
    <property type="entry name" value="GROEL-like_equatorial_sf"/>
</dbReference>
<dbReference type="Gene3D" id="3.50.7.10">
    <property type="entry name" value="GroEL"/>
    <property type="match status" value="1"/>
</dbReference>
<protein>
    <submittedName>
        <fullName evidence="1">T-complex protein eta SU</fullName>
    </submittedName>
</protein>
<name>A0A0H5BQY1_9EUKA</name>
<dbReference type="SUPFAM" id="SSF52029">
    <property type="entry name" value="GroEL apical domain-like"/>
    <property type="match status" value="1"/>
</dbReference>
<dbReference type="Gene3D" id="3.30.260.10">
    <property type="entry name" value="TCP-1-like chaperonin intermediate domain"/>
    <property type="match status" value="1"/>
</dbReference>
<keyword evidence="1" id="KW-0542">Nucleomorph</keyword>
<dbReference type="Gene3D" id="1.10.560.10">
    <property type="entry name" value="GroEL-like equatorial domain"/>
    <property type="match status" value="1"/>
</dbReference>
<reference evidence="1" key="1">
    <citation type="journal article" date="2015" name="Genome Biol. Evol.">
        <title>Nucleomorph Genome Sequences of Two Chlorarachniophytes, Amorphochlora amoebiformis and Lotharella vacuolata.</title>
        <authorList>
            <person name="Suzuki S."/>
            <person name="Shirato S."/>
            <person name="Hirakawa Y."/>
            <person name="Ishida K."/>
        </authorList>
    </citation>
    <scope>NUCLEOTIDE SEQUENCE</scope>
    <source>
        <strain evidence="1">CCMP2058</strain>
    </source>
</reference>
<proteinExistence type="predicted"/>
<dbReference type="EMBL" id="AB996602">
    <property type="protein sequence ID" value="BAS01739.1"/>
    <property type="molecule type" value="Genomic_DNA"/>
</dbReference>
<dbReference type="AlphaFoldDB" id="A0A0H5BQY1"/>
<geneLocation type="nucleomorph" evidence="1"/>
<dbReference type="InterPro" id="IPR027409">
    <property type="entry name" value="GroEL-like_apical_dom_sf"/>
</dbReference>
<accession>A0A0H5BQY1</accession>
<gene>
    <name evidence="1" type="primary">tcpH</name>
</gene>
<evidence type="ECO:0000313" key="1">
    <source>
        <dbReference type="EMBL" id="BAS01739.1"/>
    </source>
</evidence>
<sequence length="253" mass="30335">MLHKMLGKFLQNKVNAIFLSRSLGKTDCIDEYCIQYMFDHHINIFHNISYKDLTIISFLLNLPIFSRLEFFSSNEIRNCQIIEEIFLMKARYIFIFGTNENNVITVNIFFINYISLYQIEQLLDRFFKIFREIINNKKIVPDNLLIDYLCYFRINSIIKNSTIETYIIDSSFITAFKVVLSGIMKNRDINHSILFELLNQICDLRFYNKIDYIFNIDKMRLESLLDNTKWTLLYDKQINLKLLIIIMKTIIIM</sequence>
<dbReference type="InterPro" id="IPR027410">
    <property type="entry name" value="TCP-1-like_intermed_sf"/>
</dbReference>
<organism evidence="1">
    <name type="scientific">Amorphochlora amoebiformis</name>
    <dbReference type="NCBI Taxonomy" id="1561963"/>
    <lineage>
        <taxon>Eukaryota</taxon>
        <taxon>Sar</taxon>
        <taxon>Rhizaria</taxon>
        <taxon>Cercozoa</taxon>
        <taxon>Chlorarachniophyceae</taxon>
        <taxon>Amorphochlora</taxon>
    </lineage>
</organism>